<dbReference type="AlphaFoldDB" id="A0AA42PLK0"/>
<reference evidence="3" key="1">
    <citation type="submission" date="2022-09" db="EMBL/GenBank/DDBJ databases">
        <title>Intensive care unit water sources are persistently colonized with multi-drug resistant bacteria and are the site of extensive horizontal gene transfer of antibiotic resistance genes.</title>
        <authorList>
            <person name="Diorio-Toth L."/>
        </authorList>
    </citation>
    <scope>NUCLEOTIDE SEQUENCE</scope>
    <source>
        <strain evidence="3">GD03936</strain>
    </source>
</reference>
<evidence type="ECO:0000313" key="3">
    <source>
        <dbReference type="EMBL" id="MDH1316914.1"/>
    </source>
</evidence>
<dbReference type="GO" id="GO:0009289">
    <property type="term" value="C:pilus"/>
    <property type="evidence" value="ECO:0007669"/>
    <property type="project" value="InterPro"/>
</dbReference>
<dbReference type="InterPro" id="IPR036937">
    <property type="entry name" value="Adhesion_dom_fimbrial_sf"/>
</dbReference>
<dbReference type="Pfam" id="PF00419">
    <property type="entry name" value="Fimbrial"/>
    <property type="match status" value="1"/>
</dbReference>
<dbReference type="InterPro" id="IPR008966">
    <property type="entry name" value="Adhesion_dom_sf"/>
</dbReference>
<dbReference type="PROSITE" id="PS51257">
    <property type="entry name" value="PROKAR_LIPOPROTEIN"/>
    <property type="match status" value="1"/>
</dbReference>
<gene>
    <name evidence="3" type="ORF">N5C39_00820</name>
</gene>
<dbReference type="InterPro" id="IPR050263">
    <property type="entry name" value="Bact_Fimbrial_Adh_Pro"/>
</dbReference>
<organism evidence="3 4">
    <name type="scientific">Enterobacter bugandensis</name>
    <dbReference type="NCBI Taxonomy" id="881260"/>
    <lineage>
        <taxon>Bacteria</taxon>
        <taxon>Pseudomonadati</taxon>
        <taxon>Pseudomonadota</taxon>
        <taxon>Gammaproteobacteria</taxon>
        <taxon>Enterobacterales</taxon>
        <taxon>Enterobacteriaceae</taxon>
        <taxon>Enterobacter</taxon>
    </lineage>
</organism>
<proteinExistence type="predicted"/>
<feature type="domain" description="Fimbrial-type adhesion" evidence="2">
    <location>
        <begin position="31"/>
        <end position="175"/>
    </location>
</feature>
<dbReference type="SUPFAM" id="SSF49401">
    <property type="entry name" value="Bacterial adhesins"/>
    <property type="match status" value="1"/>
</dbReference>
<protein>
    <submittedName>
        <fullName evidence="3">Type 1 fimbrial protein</fullName>
    </submittedName>
</protein>
<sequence>MNIKNTFNVSAIMTGALLSCSALAGDPVTLNITGNIIASPCEISSDSVTKTIDLGGGSPIQASTLQTAGASTSWIPFTIGLVNCPAGTTKATIQFHGTPDPDNPADMYKNTGSASNVAVQLQGSGGDQFGDGKSFTGTIANNAYTYNLRTRAYTKNGGVTPGTISAVVTATFTYQ</sequence>
<dbReference type="EMBL" id="JAOCAP010000001">
    <property type="protein sequence ID" value="MDH1316914.1"/>
    <property type="molecule type" value="Genomic_DNA"/>
</dbReference>
<comment type="caution">
    <text evidence="3">The sequence shown here is derived from an EMBL/GenBank/DDBJ whole genome shotgun (WGS) entry which is preliminary data.</text>
</comment>
<feature type="signal peptide" evidence="1">
    <location>
        <begin position="1"/>
        <end position="24"/>
    </location>
</feature>
<dbReference type="GO" id="GO:0043709">
    <property type="term" value="P:cell adhesion involved in single-species biofilm formation"/>
    <property type="evidence" value="ECO:0007669"/>
    <property type="project" value="TreeGrafter"/>
</dbReference>
<name>A0AA42PLK0_9ENTR</name>
<feature type="chain" id="PRO_5041437649" evidence="1">
    <location>
        <begin position="25"/>
        <end position="175"/>
    </location>
</feature>
<accession>A0AA42PLK0</accession>
<dbReference type="Gene3D" id="2.60.40.1090">
    <property type="entry name" value="Fimbrial-type adhesion domain"/>
    <property type="match status" value="1"/>
</dbReference>
<evidence type="ECO:0000256" key="1">
    <source>
        <dbReference type="SAM" id="SignalP"/>
    </source>
</evidence>
<dbReference type="PANTHER" id="PTHR33420:SF27">
    <property type="entry name" value="PROTEIN FIMG"/>
    <property type="match status" value="1"/>
</dbReference>
<dbReference type="Proteomes" id="UP001158416">
    <property type="component" value="Unassembled WGS sequence"/>
</dbReference>
<dbReference type="RefSeq" id="WP_062935561.1">
    <property type="nucleotide sequence ID" value="NZ_CP143681.1"/>
</dbReference>
<evidence type="ECO:0000313" key="4">
    <source>
        <dbReference type="Proteomes" id="UP001158416"/>
    </source>
</evidence>
<dbReference type="InterPro" id="IPR000259">
    <property type="entry name" value="Adhesion_dom_fimbrial"/>
</dbReference>
<evidence type="ECO:0000259" key="2">
    <source>
        <dbReference type="Pfam" id="PF00419"/>
    </source>
</evidence>
<dbReference type="PANTHER" id="PTHR33420">
    <property type="entry name" value="FIMBRIAL SUBUNIT ELFA-RELATED"/>
    <property type="match status" value="1"/>
</dbReference>
<keyword evidence="1" id="KW-0732">Signal</keyword>